<evidence type="ECO:0000256" key="9">
    <source>
        <dbReference type="ARBA" id="ARBA00023134"/>
    </source>
</evidence>
<evidence type="ECO:0000256" key="8">
    <source>
        <dbReference type="ARBA" id="ARBA00022884"/>
    </source>
</evidence>
<dbReference type="Gene3D" id="3.40.50.300">
    <property type="entry name" value="P-loop containing nucleotide triphosphate hydrolases"/>
    <property type="match status" value="1"/>
</dbReference>
<keyword evidence="7 10" id="KW-0862">Zinc</keyword>
<comment type="similarity">
    <text evidence="10">Belongs to the TRAFAC class YlqF/YawG GTPase family. RsgA subfamily.</text>
</comment>
<comment type="subcellular location">
    <subcellularLocation>
        <location evidence="10">Cytoplasm</location>
    </subcellularLocation>
</comment>
<dbReference type="InterPro" id="IPR027417">
    <property type="entry name" value="P-loop_NTPase"/>
</dbReference>
<dbReference type="SUPFAM" id="SSF52540">
    <property type="entry name" value="P-loop containing nucleoside triphosphate hydrolases"/>
    <property type="match status" value="1"/>
</dbReference>
<keyword evidence="14" id="KW-1185">Reference proteome</keyword>
<evidence type="ECO:0000256" key="2">
    <source>
        <dbReference type="ARBA" id="ARBA00022517"/>
    </source>
</evidence>
<dbReference type="Pfam" id="PF16745">
    <property type="entry name" value="RsgA_N"/>
    <property type="match status" value="1"/>
</dbReference>
<dbReference type="AlphaFoldDB" id="G8TW44"/>
<dbReference type="Gene3D" id="2.40.50.140">
    <property type="entry name" value="Nucleic acid-binding proteins"/>
    <property type="match status" value="1"/>
</dbReference>
<dbReference type="SUPFAM" id="SSF50249">
    <property type="entry name" value="Nucleic acid-binding proteins"/>
    <property type="match status" value="1"/>
</dbReference>
<dbReference type="InterPro" id="IPR012340">
    <property type="entry name" value="NA-bd_OB-fold"/>
</dbReference>
<dbReference type="GO" id="GO:0046872">
    <property type="term" value="F:metal ion binding"/>
    <property type="evidence" value="ECO:0007669"/>
    <property type="project" value="UniProtKB-KW"/>
</dbReference>
<dbReference type="Proteomes" id="UP000005439">
    <property type="component" value="Chromosome"/>
</dbReference>
<dbReference type="EMBL" id="CP003179">
    <property type="protein sequence ID" value="AEW05971.1"/>
    <property type="molecule type" value="Genomic_DNA"/>
</dbReference>
<protein>
    <recommendedName>
        <fullName evidence="10">Small ribosomal subunit biogenesis GTPase RsgA</fullName>
        <ecNumber evidence="10">3.6.1.-</ecNumber>
    </recommendedName>
</protein>
<dbReference type="GO" id="GO:0042274">
    <property type="term" value="P:ribosomal small subunit biogenesis"/>
    <property type="evidence" value="ECO:0007669"/>
    <property type="project" value="UniProtKB-UniRule"/>
</dbReference>
<keyword evidence="5 10" id="KW-0547">Nucleotide-binding</keyword>
<reference evidence="14" key="1">
    <citation type="submission" date="2011-12" db="EMBL/GenBank/DDBJ databases">
        <title>The complete genome of chromosome of Sulfobacillus acidophilus DSM 10332.</title>
        <authorList>
            <person name="Lucas S."/>
            <person name="Han J."/>
            <person name="Lapidus A."/>
            <person name="Bruce D."/>
            <person name="Goodwin L."/>
            <person name="Pitluck S."/>
            <person name="Peters L."/>
            <person name="Kyrpides N."/>
            <person name="Mavromatis K."/>
            <person name="Ivanova N."/>
            <person name="Mikhailova N."/>
            <person name="Chertkov O."/>
            <person name="Saunders E."/>
            <person name="Detter J.C."/>
            <person name="Tapia R."/>
            <person name="Han C."/>
            <person name="Land M."/>
            <person name="Hauser L."/>
            <person name="Markowitz V."/>
            <person name="Cheng J.-F."/>
            <person name="Hugenholtz P."/>
            <person name="Woyke T."/>
            <person name="Wu D."/>
            <person name="Pukall R."/>
            <person name="Gehrich-Schroeter G."/>
            <person name="Schneider S."/>
            <person name="Klenk H.-P."/>
            <person name="Eisen J.A."/>
        </authorList>
    </citation>
    <scope>NUCLEOTIDE SEQUENCE [LARGE SCALE GENOMIC DNA]</scope>
    <source>
        <strain evidence="14">ATCC 700253 / DSM 10332 / NAL</strain>
    </source>
</reference>
<evidence type="ECO:0000313" key="14">
    <source>
        <dbReference type="Proteomes" id="UP000005439"/>
    </source>
</evidence>
<name>G8TW44_SULAD</name>
<dbReference type="InterPro" id="IPR031944">
    <property type="entry name" value="RsgA_N"/>
</dbReference>
<evidence type="ECO:0000259" key="11">
    <source>
        <dbReference type="PROSITE" id="PS50936"/>
    </source>
</evidence>
<dbReference type="EC" id="3.6.1.-" evidence="10"/>
<feature type="binding site" evidence="10">
    <location>
        <begin position="163"/>
        <end position="171"/>
    </location>
    <ligand>
        <name>GTP</name>
        <dbReference type="ChEBI" id="CHEBI:37565"/>
    </ligand>
</feature>
<keyword evidence="3 10" id="KW-0479">Metal-binding</keyword>
<comment type="cofactor">
    <cofactor evidence="10">
        <name>Zn(2+)</name>
        <dbReference type="ChEBI" id="CHEBI:29105"/>
    </cofactor>
    <text evidence="10">Binds 1 zinc ion per subunit.</text>
</comment>
<dbReference type="HAMAP" id="MF_01820">
    <property type="entry name" value="GTPase_RsgA"/>
    <property type="match status" value="1"/>
</dbReference>
<feature type="binding site" evidence="10">
    <location>
        <position position="246"/>
    </location>
    <ligand>
        <name>Zn(2+)</name>
        <dbReference type="ChEBI" id="CHEBI:29105"/>
    </ligand>
</feature>
<sequence length="284" mass="31912">MQGRVTLLEANRPTVTTADGVSYLCYLRGRIKRDIGRVLVGDWVDFEPTDAGEGWIRHIYPRKNQLLRPPMANVEGLFVVFSVSQPKGSLELLDKRLVLADLTGLAAEIIITKIDLADRDVVESLAAVYRRAGYRVWPVSGHTGEGLEAWRTTPREGIWVFTGESGVGKSTLLHRVLPEEEVVVQGLSRIGRGQQTTRTVRLYPLGSFWLADSPGYTALTTTVTDPARIREAFGEFRGITCRFHDCWHRSEPDCGVRDKVAQGDIAAWRYAHYLALLQEWVKSY</sequence>
<evidence type="ECO:0000256" key="3">
    <source>
        <dbReference type="ARBA" id="ARBA00022723"/>
    </source>
</evidence>
<feature type="binding site" evidence="10">
    <location>
        <begin position="112"/>
        <end position="115"/>
    </location>
    <ligand>
        <name>GTP</name>
        <dbReference type="ChEBI" id="CHEBI:37565"/>
    </ligand>
</feature>
<organism evidence="13 14">
    <name type="scientific">Sulfobacillus acidophilus (strain ATCC 700253 / DSM 10332 / NAL)</name>
    <dbReference type="NCBI Taxonomy" id="679936"/>
    <lineage>
        <taxon>Bacteria</taxon>
        <taxon>Bacillati</taxon>
        <taxon>Bacillota</taxon>
        <taxon>Clostridia</taxon>
        <taxon>Eubacteriales</taxon>
        <taxon>Clostridiales Family XVII. Incertae Sedis</taxon>
        <taxon>Sulfobacillus</taxon>
    </lineage>
</organism>
<gene>
    <name evidence="10" type="primary">rsgA</name>
    <name evidence="13" type="ordered locus">Sulac_2509</name>
</gene>
<keyword evidence="6 10" id="KW-0378">Hydrolase</keyword>
<evidence type="ECO:0000259" key="12">
    <source>
        <dbReference type="PROSITE" id="PS51721"/>
    </source>
</evidence>
<evidence type="ECO:0000256" key="6">
    <source>
        <dbReference type="ARBA" id="ARBA00022801"/>
    </source>
</evidence>
<proteinExistence type="inferred from homology"/>
<dbReference type="CDD" id="cd01854">
    <property type="entry name" value="YjeQ_EngC"/>
    <property type="match status" value="1"/>
</dbReference>
<comment type="function">
    <text evidence="10">One of several proteins that assist in the late maturation steps of the functional core of the 30S ribosomal subunit. Helps release RbfA from mature subunits. May play a role in the assembly of ribosomal proteins into the subunit. Circularly permuted GTPase that catalyzes slow GTP hydrolysis, GTPase activity is stimulated by the 30S ribosomal subunit.</text>
</comment>
<dbReference type="PROSITE" id="PS50936">
    <property type="entry name" value="ENGC_GTPASE"/>
    <property type="match status" value="1"/>
</dbReference>
<dbReference type="GO" id="GO:0005737">
    <property type="term" value="C:cytoplasm"/>
    <property type="evidence" value="ECO:0007669"/>
    <property type="project" value="UniProtKB-SubCell"/>
</dbReference>
<feature type="domain" description="EngC GTPase" evidence="11">
    <location>
        <begin position="72"/>
        <end position="217"/>
    </location>
</feature>
<keyword evidence="2 10" id="KW-0690">Ribosome biogenesis</keyword>
<dbReference type="PANTHER" id="PTHR32120:SF11">
    <property type="entry name" value="SMALL RIBOSOMAL SUBUNIT BIOGENESIS GTPASE RSGA 1, MITOCHONDRIAL-RELATED"/>
    <property type="match status" value="1"/>
</dbReference>
<feature type="domain" description="CP-type G" evidence="12">
    <location>
        <begin position="63"/>
        <end position="219"/>
    </location>
</feature>
<dbReference type="STRING" id="679936.Sulac_2509"/>
<dbReference type="InterPro" id="IPR010914">
    <property type="entry name" value="RsgA_GTPase_dom"/>
</dbReference>
<evidence type="ECO:0000256" key="5">
    <source>
        <dbReference type="ARBA" id="ARBA00022741"/>
    </source>
</evidence>
<evidence type="ECO:0000256" key="4">
    <source>
        <dbReference type="ARBA" id="ARBA00022730"/>
    </source>
</evidence>
<dbReference type="GO" id="GO:0003924">
    <property type="term" value="F:GTPase activity"/>
    <property type="evidence" value="ECO:0007669"/>
    <property type="project" value="UniProtKB-UniRule"/>
</dbReference>
<evidence type="ECO:0000256" key="7">
    <source>
        <dbReference type="ARBA" id="ARBA00022833"/>
    </source>
</evidence>
<dbReference type="InterPro" id="IPR030378">
    <property type="entry name" value="G_CP_dom"/>
</dbReference>
<dbReference type="KEGG" id="sap:Sulac_2509"/>
<dbReference type="InterPro" id="IPR004881">
    <property type="entry name" value="Ribosome_biogen_GTPase_RsgA"/>
</dbReference>
<feature type="binding site" evidence="10">
    <location>
        <position position="248"/>
    </location>
    <ligand>
        <name>Zn(2+)</name>
        <dbReference type="ChEBI" id="CHEBI:29105"/>
    </ligand>
</feature>
<dbReference type="PANTHER" id="PTHR32120">
    <property type="entry name" value="SMALL RIBOSOMAL SUBUNIT BIOGENESIS GTPASE RSGA"/>
    <property type="match status" value="1"/>
</dbReference>
<keyword evidence="4 10" id="KW-0699">rRNA-binding</keyword>
<dbReference type="Pfam" id="PF03193">
    <property type="entry name" value="RsgA_GTPase"/>
    <property type="match status" value="1"/>
</dbReference>
<feature type="binding site" evidence="10">
    <location>
        <position position="254"/>
    </location>
    <ligand>
        <name>Zn(2+)</name>
        <dbReference type="ChEBI" id="CHEBI:29105"/>
    </ligand>
</feature>
<dbReference type="GO" id="GO:0005525">
    <property type="term" value="F:GTP binding"/>
    <property type="evidence" value="ECO:0007669"/>
    <property type="project" value="UniProtKB-UniRule"/>
</dbReference>
<reference evidence="13 14" key="2">
    <citation type="journal article" date="2012" name="Stand. Genomic Sci.">
        <title>Complete genome sequence of the moderately thermophilic mineral-sulfide-oxidizing firmicute Sulfobacillus acidophilus type strain (NAL(T)).</title>
        <authorList>
            <person name="Anderson I."/>
            <person name="Chertkov O."/>
            <person name="Chen A."/>
            <person name="Saunders E."/>
            <person name="Lapidus A."/>
            <person name="Nolan M."/>
            <person name="Lucas S."/>
            <person name="Hammon N."/>
            <person name="Deshpande S."/>
            <person name="Cheng J.F."/>
            <person name="Han C."/>
            <person name="Tapia R."/>
            <person name="Goodwin L.A."/>
            <person name="Pitluck S."/>
            <person name="Liolios K."/>
            <person name="Pagani I."/>
            <person name="Ivanova N."/>
            <person name="Mikhailova N."/>
            <person name="Pati A."/>
            <person name="Palaniappan K."/>
            <person name="Land M."/>
            <person name="Pan C."/>
            <person name="Rohde M."/>
            <person name="Pukall R."/>
            <person name="Goker M."/>
            <person name="Detter J.C."/>
            <person name="Woyke T."/>
            <person name="Bristow J."/>
            <person name="Eisen J.A."/>
            <person name="Markowitz V."/>
            <person name="Hugenholtz P."/>
            <person name="Kyrpides N.C."/>
            <person name="Klenk H.P."/>
            <person name="Mavromatis K."/>
        </authorList>
    </citation>
    <scope>NUCLEOTIDE SEQUENCE [LARGE SCALE GENOMIC DNA]</scope>
    <source>
        <strain evidence="14">ATCC 700253 / DSM 10332 / NAL</strain>
    </source>
</reference>
<dbReference type="GO" id="GO:0019843">
    <property type="term" value="F:rRNA binding"/>
    <property type="evidence" value="ECO:0007669"/>
    <property type="project" value="UniProtKB-KW"/>
</dbReference>
<keyword evidence="8 10" id="KW-0694">RNA-binding</keyword>
<dbReference type="PROSITE" id="PS51721">
    <property type="entry name" value="G_CP"/>
    <property type="match status" value="1"/>
</dbReference>
<dbReference type="NCBIfam" id="TIGR00157">
    <property type="entry name" value="ribosome small subunit-dependent GTPase A"/>
    <property type="match status" value="1"/>
</dbReference>
<evidence type="ECO:0000313" key="13">
    <source>
        <dbReference type="EMBL" id="AEW05971.1"/>
    </source>
</evidence>
<keyword evidence="9 10" id="KW-0342">GTP-binding</keyword>
<comment type="subunit">
    <text evidence="10">Monomer. Associates with 30S ribosomal subunit, binds 16S rRNA.</text>
</comment>
<feature type="binding site" evidence="10">
    <location>
        <position position="241"/>
    </location>
    <ligand>
        <name>Zn(2+)</name>
        <dbReference type="ChEBI" id="CHEBI:29105"/>
    </ligand>
</feature>
<dbReference type="PATRIC" id="fig|679936.5.peg.2597"/>
<keyword evidence="1 10" id="KW-0963">Cytoplasm</keyword>
<dbReference type="HOGENOM" id="CLU_033617_2_1_9"/>
<dbReference type="Gene3D" id="1.10.40.50">
    <property type="entry name" value="Probable gtpase engc, domain 3"/>
    <property type="match status" value="1"/>
</dbReference>
<accession>G8TW44</accession>
<evidence type="ECO:0000256" key="10">
    <source>
        <dbReference type="HAMAP-Rule" id="MF_01820"/>
    </source>
</evidence>
<evidence type="ECO:0000256" key="1">
    <source>
        <dbReference type="ARBA" id="ARBA00022490"/>
    </source>
</evidence>